<dbReference type="Pfam" id="PF04015">
    <property type="entry name" value="DUF362"/>
    <property type="match status" value="1"/>
</dbReference>
<dbReference type="EMBL" id="LAZR01012003">
    <property type="protein sequence ID" value="KKM47891.1"/>
    <property type="molecule type" value="Genomic_DNA"/>
</dbReference>
<gene>
    <name evidence="2" type="ORF">LCGC14_1558140</name>
</gene>
<dbReference type="InterPro" id="IPR007160">
    <property type="entry name" value="DUF362"/>
</dbReference>
<name>A0A0F9IND4_9ZZZZ</name>
<feature type="domain" description="DUF362" evidence="1">
    <location>
        <begin position="43"/>
        <end position="196"/>
    </location>
</feature>
<comment type="caution">
    <text evidence="2">The sequence shown here is derived from an EMBL/GenBank/DDBJ whole genome shotgun (WGS) entry which is preliminary data.</text>
</comment>
<protein>
    <recommendedName>
        <fullName evidence="1">DUF362 domain-containing protein</fullName>
    </recommendedName>
</protein>
<evidence type="ECO:0000313" key="2">
    <source>
        <dbReference type="EMBL" id="KKM47891.1"/>
    </source>
</evidence>
<dbReference type="AlphaFoldDB" id="A0A0F9IND4"/>
<accession>A0A0F9IND4</accession>
<proteinExistence type="predicted"/>
<sequence length="197" mass="21661">MKSDVFYFTARTQTHKESLSKIKAPLTLKELGIEKKIKKSDKIVIKTHFGALENTRYLRPSYLRFLCDYLKELGGDISLAESCGWGVSESVTGIHTEYSGRGTETEYLNVALKHGFTEETMGVPILMLDGEEGVDIEIQEISGKRFDKVLVAGRLREFDYLVVASHFKGHAGAGFGGALKNLGIGCVSKGGKVEAHT</sequence>
<evidence type="ECO:0000259" key="1">
    <source>
        <dbReference type="Pfam" id="PF04015"/>
    </source>
</evidence>
<organism evidence="2">
    <name type="scientific">marine sediment metagenome</name>
    <dbReference type="NCBI Taxonomy" id="412755"/>
    <lineage>
        <taxon>unclassified sequences</taxon>
        <taxon>metagenomes</taxon>
        <taxon>ecological metagenomes</taxon>
    </lineage>
</organism>
<feature type="non-terminal residue" evidence="2">
    <location>
        <position position="197"/>
    </location>
</feature>
<reference evidence="2" key="1">
    <citation type="journal article" date="2015" name="Nature">
        <title>Complex archaea that bridge the gap between prokaryotes and eukaryotes.</title>
        <authorList>
            <person name="Spang A."/>
            <person name="Saw J.H."/>
            <person name="Jorgensen S.L."/>
            <person name="Zaremba-Niedzwiedzka K."/>
            <person name="Martijn J."/>
            <person name="Lind A.E."/>
            <person name="van Eijk R."/>
            <person name="Schleper C."/>
            <person name="Guy L."/>
            <person name="Ettema T.J."/>
        </authorList>
    </citation>
    <scope>NUCLEOTIDE SEQUENCE</scope>
</reference>